<reference evidence="2" key="1">
    <citation type="submission" date="2023-03" db="EMBL/GenBank/DDBJ databases">
        <title>Massive genome expansion in bonnet fungi (Mycena s.s.) driven by repeated elements and novel gene families across ecological guilds.</title>
        <authorList>
            <consortium name="Lawrence Berkeley National Laboratory"/>
            <person name="Harder C.B."/>
            <person name="Miyauchi S."/>
            <person name="Viragh M."/>
            <person name="Kuo A."/>
            <person name="Thoen E."/>
            <person name="Andreopoulos B."/>
            <person name="Lu D."/>
            <person name="Skrede I."/>
            <person name="Drula E."/>
            <person name="Henrissat B."/>
            <person name="Morin E."/>
            <person name="Kohler A."/>
            <person name="Barry K."/>
            <person name="LaButti K."/>
            <person name="Morin E."/>
            <person name="Salamov A."/>
            <person name="Lipzen A."/>
            <person name="Mereny Z."/>
            <person name="Hegedus B."/>
            <person name="Baldrian P."/>
            <person name="Stursova M."/>
            <person name="Weitz H."/>
            <person name="Taylor A."/>
            <person name="Grigoriev I.V."/>
            <person name="Nagy L.G."/>
            <person name="Martin F."/>
            <person name="Kauserud H."/>
        </authorList>
    </citation>
    <scope>NUCLEOTIDE SEQUENCE</scope>
    <source>
        <strain evidence="2">9284</strain>
    </source>
</reference>
<comment type="caution">
    <text evidence="2">The sequence shown here is derived from an EMBL/GenBank/DDBJ whole genome shotgun (WGS) entry which is preliminary data.</text>
</comment>
<protein>
    <submittedName>
        <fullName evidence="2">Uncharacterized protein</fullName>
    </submittedName>
</protein>
<keyword evidence="3" id="KW-1185">Reference proteome</keyword>
<evidence type="ECO:0000256" key="1">
    <source>
        <dbReference type="SAM" id="MobiDB-lite"/>
    </source>
</evidence>
<gene>
    <name evidence="2" type="ORF">FB45DRAFT_958761</name>
</gene>
<feature type="compositionally biased region" description="Acidic residues" evidence="1">
    <location>
        <begin position="504"/>
        <end position="516"/>
    </location>
</feature>
<feature type="region of interest" description="Disordered" evidence="1">
    <location>
        <begin position="504"/>
        <end position="538"/>
    </location>
</feature>
<evidence type="ECO:0000313" key="2">
    <source>
        <dbReference type="EMBL" id="KAJ7603845.1"/>
    </source>
</evidence>
<evidence type="ECO:0000313" key="3">
    <source>
        <dbReference type="Proteomes" id="UP001221142"/>
    </source>
</evidence>
<dbReference type="EMBL" id="JARKIF010000123">
    <property type="protein sequence ID" value="KAJ7603845.1"/>
    <property type="molecule type" value="Genomic_DNA"/>
</dbReference>
<accession>A0AAD7F5Z9</accession>
<dbReference type="AlphaFoldDB" id="A0AAD7F5Z9"/>
<proteinExistence type="predicted"/>
<dbReference type="Proteomes" id="UP001221142">
    <property type="component" value="Unassembled WGS sequence"/>
</dbReference>
<organism evidence="2 3">
    <name type="scientific">Roridomyces roridus</name>
    <dbReference type="NCBI Taxonomy" id="1738132"/>
    <lineage>
        <taxon>Eukaryota</taxon>
        <taxon>Fungi</taxon>
        <taxon>Dikarya</taxon>
        <taxon>Basidiomycota</taxon>
        <taxon>Agaricomycotina</taxon>
        <taxon>Agaricomycetes</taxon>
        <taxon>Agaricomycetidae</taxon>
        <taxon>Agaricales</taxon>
        <taxon>Marasmiineae</taxon>
        <taxon>Mycenaceae</taxon>
        <taxon>Roridomyces</taxon>
    </lineage>
</organism>
<sequence>MDNGPDFSSDFSFGRGPDLPQYPGAFFPGSQHLTVHGGNFTSNVHIHGEPSDSTALSDYKRIRRGDIDLRREIALDTGSSQVHRMDRRTNARRIYSAKIHGVESERAVVVYRGENADQEWREYIERHSRIWHPTILQIFGLANFSGVHAVVAHDELLPTNHFLALRVPPPVMKVYLYARWKTDYDDYAHYCKETNTGRGPETSWVRLSTGRLCVELARSQIYQPNFWLLDNLLPEYGHQPPLALDDASSETRAIESLSIQLYHDICFTCLGHLSGNLSWENSDVPLGALIFAPSEGSLETVAWAASDLDQVDFEWDGRAFGERMTTGWTRFEAPKIYGWSIEATLGAYDSWLPQANHIFERLNVTSRHEDYALIYRTTFELDISAPSRPYPGGYFFVCPQEHFNTGRASVAWPKRAWFWSLHPSGIPPLTPEAAQRFGFPEVHQEQQLWGLVWDTNIYEGLRKFHAAKGFDPYSQDLAKHLGLPLMEVAGHREPLHARVDELTEEGAEDEMADIDVAESQLSEDIVEPPREGKRHRYW</sequence>
<name>A0AAD7F5Z9_9AGAR</name>